<reference evidence="3" key="1">
    <citation type="journal article" date="2019" name="Int. J. Syst. Evol. Microbiol.">
        <title>The Global Catalogue of Microorganisms (GCM) 10K type strain sequencing project: providing services to taxonomists for standard genome sequencing and annotation.</title>
        <authorList>
            <consortium name="The Broad Institute Genomics Platform"/>
            <consortium name="The Broad Institute Genome Sequencing Center for Infectious Disease"/>
            <person name="Wu L."/>
            <person name="Ma J."/>
        </authorList>
    </citation>
    <scope>NUCLEOTIDE SEQUENCE [LARGE SCALE GENOMIC DNA]</scope>
    <source>
        <strain evidence="3">JCM 1365</strain>
    </source>
</reference>
<protein>
    <submittedName>
        <fullName evidence="2">Uncharacterized protein</fullName>
    </submittedName>
</protein>
<accession>A0ABQ2HMD2</accession>
<comment type="caution">
    <text evidence="2">The sequence shown here is derived from an EMBL/GenBank/DDBJ whole genome shotgun (WGS) entry which is preliminary data.</text>
</comment>
<dbReference type="Proteomes" id="UP000623461">
    <property type="component" value="Unassembled WGS sequence"/>
</dbReference>
<keyword evidence="3" id="KW-1185">Reference proteome</keyword>
<evidence type="ECO:0000313" key="3">
    <source>
        <dbReference type="Proteomes" id="UP000623461"/>
    </source>
</evidence>
<keyword evidence="1" id="KW-0812">Transmembrane</keyword>
<organism evidence="2 3">
    <name type="scientific">Terrabacter tumescens</name>
    <dbReference type="NCBI Taxonomy" id="60443"/>
    <lineage>
        <taxon>Bacteria</taxon>
        <taxon>Bacillati</taxon>
        <taxon>Actinomycetota</taxon>
        <taxon>Actinomycetes</taxon>
        <taxon>Micrococcales</taxon>
        <taxon>Intrasporangiaceae</taxon>
        <taxon>Terrabacter</taxon>
    </lineage>
</organism>
<feature type="transmembrane region" description="Helical" evidence="1">
    <location>
        <begin position="38"/>
        <end position="64"/>
    </location>
</feature>
<sequence>MSLTHVNDTLSTRTYESSARAMTAARAKFDDALVRYDAWFLVFVAVILALGAVLITGMAIWCVVKQGKRFTGRWSFRNFGLSVYFECV</sequence>
<gene>
    <name evidence="2" type="ORF">GCM10009721_08630</name>
</gene>
<dbReference type="EMBL" id="BMNZ01000002">
    <property type="protein sequence ID" value="GGM86132.1"/>
    <property type="molecule type" value="Genomic_DNA"/>
</dbReference>
<keyword evidence="1" id="KW-1133">Transmembrane helix</keyword>
<evidence type="ECO:0000256" key="1">
    <source>
        <dbReference type="SAM" id="Phobius"/>
    </source>
</evidence>
<proteinExistence type="predicted"/>
<name>A0ABQ2HMD2_9MICO</name>
<evidence type="ECO:0000313" key="2">
    <source>
        <dbReference type="EMBL" id="GGM86132.1"/>
    </source>
</evidence>
<keyword evidence="1" id="KW-0472">Membrane</keyword>
<dbReference type="RefSeq" id="WP_221628574.1">
    <property type="nucleotide sequence ID" value="NZ_BMNZ01000002.1"/>
</dbReference>